<keyword evidence="3" id="KW-0808">Transferase</keyword>
<sequence>MANWQELDEKYLMNTYQRLPIVIERGEGNYLYDNEGKEYMDLFTGLAVNVLGHSHPTIIQALKDQSEKYLHISNVFLNQQAIKLGKRLIELSIPGKVFFVNSGAEATEAAVKLIHKWRTRQEEDRSGVVVLEKSFHGRTLGAIKLTRQPGIYQDFPAADYPVYEAEPENLKDLEDVLKTKKPAALLMEPVLGSGGILPLSKEFMEGAASLCEKYNVLFCIDEIQTGVGRTGEFFAYQHSNVTPDLVLFAKGIGGGLPLGGIIAGEKLESLFEPGDHGTTFAPSPLSSALGNAVIDVLYEEKGLEYGKENAAYLWQRLEGLQGKYPEHVEGIRGIGMMLGVVMKENASTIKALQKNLLSKGFMVNVTQGNIVRLLPPLTLRKEDTDRFVTAFEDEIAVIRKGVSS</sequence>
<evidence type="ECO:0000313" key="7">
    <source>
        <dbReference type="Proteomes" id="UP001596142"/>
    </source>
</evidence>
<dbReference type="InterPro" id="IPR050103">
    <property type="entry name" value="Class-III_PLP-dep_AT"/>
</dbReference>
<organism evidence="6 7">
    <name type="scientific">Thalassorhabdus alkalitolerans</name>
    <dbReference type="NCBI Taxonomy" id="2282697"/>
    <lineage>
        <taxon>Bacteria</taxon>
        <taxon>Bacillati</taxon>
        <taxon>Bacillota</taxon>
        <taxon>Bacilli</taxon>
        <taxon>Bacillales</taxon>
        <taxon>Bacillaceae</taxon>
        <taxon>Thalassorhabdus</taxon>
    </lineage>
</organism>
<dbReference type="GO" id="GO:0008483">
    <property type="term" value="F:transaminase activity"/>
    <property type="evidence" value="ECO:0007669"/>
    <property type="project" value="UniProtKB-KW"/>
</dbReference>
<keyword evidence="2 6" id="KW-0032">Aminotransferase</keyword>
<dbReference type="PIRSF" id="PIRSF000521">
    <property type="entry name" value="Transaminase_4ab_Lys_Orn"/>
    <property type="match status" value="1"/>
</dbReference>
<dbReference type="PANTHER" id="PTHR11986:SF79">
    <property type="entry name" value="ACETYLORNITHINE AMINOTRANSFERASE, MITOCHONDRIAL"/>
    <property type="match status" value="1"/>
</dbReference>
<dbReference type="InterPro" id="IPR005814">
    <property type="entry name" value="Aminotrans_3"/>
</dbReference>
<dbReference type="CDD" id="cd00610">
    <property type="entry name" value="OAT_like"/>
    <property type="match status" value="1"/>
</dbReference>
<evidence type="ECO:0000256" key="3">
    <source>
        <dbReference type="ARBA" id="ARBA00022679"/>
    </source>
</evidence>
<evidence type="ECO:0000256" key="2">
    <source>
        <dbReference type="ARBA" id="ARBA00022576"/>
    </source>
</evidence>
<name>A0ABW0YJ24_9BACI</name>
<dbReference type="Gene3D" id="3.90.1150.10">
    <property type="entry name" value="Aspartate Aminotransferase, domain 1"/>
    <property type="match status" value="1"/>
</dbReference>
<gene>
    <name evidence="6" type="ORF">ACFPU1_06165</name>
</gene>
<dbReference type="NCBIfam" id="NF002325">
    <property type="entry name" value="PRK01278.1"/>
    <property type="match status" value="1"/>
</dbReference>
<dbReference type="Proteomes" id="UP001596142">
    <property type="component" value="Unassembled WGS sequence"/>
</dbReference>
<reference evidence="7" key="1">
    <citation type="journal article" date="2019" name="Int. J. Syst. Evol. Microbiol.">
        <title>The Global Catalogue of Microorganisms (GCM) 10K type strain sequencing project: providing services to taxonomists for standard genome sequencing and annotation.</title>
        <authorList>
            <consortium name="The Broad Institute Genomics Platform"/>
            <consortium name="The Broad Institute Genome Sequencing Center for Infectious Disease"/>
            <person name="Wu L."/>
            <person name="Ma J."/>
        </authorList>
    </citation>
    <scope>NUCLEOTIDE SEQUENCE [LARGE SCALE GENOMIC DNA]</scope>
    <source>
        <strain evidence="7">CECT 7184</strain>
    </source>
</reference>
<protein>
    <submittedName>
        <fullName evidence="6">Aspartate aminotransferase family protein</fullName>
    </submittedName>
</protein>
<dbReference type="InterPro" id="IPR015422">
    <property type="entry name" value="PyrdxlP-dep_Trfase_small"/>
</dbReference>
<dbReference type="RefSeq" id="WP_385939470.1">
    <property type="nucleotide sequence ID" value="NZ_JBHSOZ010000003.1"/>
</dbReference>
<evidence type="ECO:0000256" key="4">
    <source>
        <dbReference type="ARBA" id="ARBA00022898"/>
    </source>
</evidence>
<dbReference type="PANTHER" id="PTHR11986">
    <property type="entry name" value="AMINOTRANSFERASE CLASS III"/>
    <property type="match status" value="1"/>
</dbReference>
<dbReference type="InterPro" id="IPR015424">
    <property type="entry name" value="PyrdxlP-dep_Trfase"/>
</dbReference>
<dbReference type="Pfam" id="PF00202">
    <property type="entry name" value="Aminotran_3"/>
    <property type="match status" value="1"/>
</dbReference>
<evidence type="ECO:0000256" key="1">
    <source>
        <dbReference type="ARBA" id="ARBA00001933"/>
    </source>
</evidence>
<keyword evidence="4 5" id="KW-0663">Pyridoxal phosphate</keyword>
<keyword evidence="7" id="KW-1185">Reference proteome</keyword>
<accession>A0ABW0YJ24</accession>
<evidence type="ECO:0000256" key="5">
    <source>
        <dbReference type="RuleBase" id="RU003560"/>
    </source>
</evidence>
<comment type="cofactor">
    <cofactor evidence="1">
        <name>pyridoxal 5'-phosphate</name>
        <dbReference type="ChEBI" id="CHEBI:597326"/>
    </cofactor>
</comment>
<comment type="similarity">
    <text evidence="5">Belongs to the class-III pyridoxal-phosphate-dependent aminotransferase family.</text>
</comment>
<dbReference type="InterPro" id="IPR015421">
    <property type="entry name" value="PyrdxlP-dep_Trfase_major"/>
</dbReference>
<comment type="caution">
    <text evidence="6">The sequence shown here is derived from an EMBL/GenBank/DDBJ whole genome shotgun (WGS) entry which is preliminary data.</text>
</comment>
<evidence type="ECO:0000313" key="6">
    <source>
        <dbReference type="EMBL" id="MFC5712360.1"/>
    </source>
</evidence>
<dbReference type="EMBL" id="JBHSOZ010000003">
    <property type="protein sequence ID" value="MFC5712360.1"/>
    <property type="molecule type" value="Genomic_DNA"/>
</dbReference>
<proteinExistence type="inferred from homology"/>
<dbReference type="SUPFAM" id="SSF53383">
    <property type="entry name" value="PLP-dependent transferases"/>
    <property type="match status" value="1"/>
</dbReference>
<dbReference type="Gene3D" id="3.40.640.10">
    <property type="entry name" value="Type I PLP-dependent aspartate aminotransferase-like (Major domain)"/>
    <property type="match status" value="1"/>
</dbReference>
<dbReference type="PROSITE" id="PS00600">
    <property type="entry name" value="AA_TRANSFER_CLASS_3"/>
    <property type="match status" value="1"/>
</dbReference>
<dbReference type="InterPro" id="IPR049704">
    <property type="entry name" value="Aminotrans_3_PPA_site"/>
</dbReference>